<feature type="signal peptide" evidence="2">
    <location>
        <begin position="1"/>
        <end position="24"/>
    </location>
</feature>
<organism evidence="3 4">
    <name type="scientific">Orchesella dallaii</name>
    <dbReference type="NCBI Taxonomy" id="48710"/>
    <lineage>
        <taxon>Eukaryota</taxon>
        <taxon>Metazoa</taxon>
        <taxon>Ecdysozoa</taxon>
        <taxon>Arthropoda</taxon>
        <taxon>Hexapoda</taxon>
        <taxon>Collembola</taxon>
        <taxon>Entomobryomorpha</taxon>
        <taxon>Entomobryoidea</taxon>
        <taxon>Orchesellidae</taxon>
        <taxon>Orchesellinae</taxon>
        <taxon>Orchesella</taxon>
    </lineage>
</organism>
<evidence type="ECO:0000256" key="2">
    <source>
        <dbReference type="SAM" id="SignalP"/>
    </source>
</evidence>
<feature type="compositionally biased region" description="Polar residues" evidence="1">
    <location>
        <begin position="161"/>
        <end position="170"/>
    </location>
</feature>
<proteinExistence type="predicted"/>
<reference evidence="3 4" key="1">
    <citation type="submission" date="2024-08" db="EMBL/GenBank/DDBJ databases">
        <authorList>
            <person name="Cucini C."/>
            <person name="Frati F."/>
        </authorList>
    </citation>
    <scope>NUCLEOTIDE SEQUENCE [LARGE SCALE GENOMIC DNA]</scope>
</reference>
<feature type="chain" id="PRO_5047202454" evidence="2">
    <location>
        <begin position="25"/>
        <end position="508"/>
    </location>
</feature>
<evidence type="ECO:0000313" key="4">
    <source>
        <dbReference type="Proteomes" id="UP001642540"/>
    </source>
</evidence>
<feature type="region of interest" description="Disordered" evidence="1">
    <location>
        <begin position="381"/>
        <end position="407"/>
    </location>
</feature>
<sequence length="508" mass="56201">MAITSWRKSLVVGVLGVLLAFATTAPVDDDPSPPNPPRNDENAANFPNQIENNSPAIVNSQDLEELLTLDKSWKQHNSNSQQIKLPRSEIINEYDYEIPNGYLPDISERQLIAMLEYASGSPDAALYADLLRRIQSNAITETGNAGDEAAALAPPPPPELTHSSENQNLAQGRKSKDAIQVTNDGEKEQINVLTSLEAGIGAGNPDCKYPGCLEQFALPPLEDYVSRDPEWFRGEERGFEKEYNMNEDFKVQGNKYEEDERDGKDVSSDELFQVHPQFPPNQIGGYKNKQVFQGDKSSDRVVPYLESQRAYPPSPPFLSSPPFLPSPPSPPSLDIIFINGDKFTKGDSGLIPVISGSFANSLNSRAPKPLVQSHYVPIIESPSRSPSISEFAPPPPPNQTARRRNRNRPDATWFQAPSEQHPVFEVSNNLRKSNAARAKANPPIPFETIPGLPIDGMDDRNDEIYEARHATIIKTGSGSSKGQSFDFYQGDLMLPFPRPPLHFSEDDE</sequence>
<gene>
    <name evidence="3" type="ORF">ODALV1_LOCUS28987</name>
</gene>
<dbReference type="Proteomes" id="UP001642540">
    <property type="component" value="Unassembled WGS sequence"/>
</dbReference>
<feature type="region of interest" description="Disordered" evidence="1">
    <location>
        <begin position="142"/>
        <end position="177"/>
    </location>
</feature>
<evidence type="ECO:0000256" key="1">
    <source>
        <dbReference type="SAM" id="MobiDB-lite"/>
    </source>
</evidence>
<comment type="caution">
    <text evidence="3">The sequence shown here is derived from an EMBL/GenBank/DDBJ whole genome shotgun (WGS) entry which is preliminary data.</text>
</comment>
<feature type="region of interest" description="Disordered" evidence="1">
    <location>
        <begin position="25"/>
        <end position="53"/>
    </location>
</feature>
<protein>
    <submittedName>
        <fullName evidence="3">Uncharacterized protein</fullName>
    </submittedName>
</protein>
<name>A0ABP1S2W8_9HEXA</name>
<keyword evidence="4" id="KW-1185">Reference proteome</keyword>
<dbReference type="EMBL" id="CAXLJM020000148">
    <property type="protein sequence ID" value="CAL8142243.1"/>
    <property type="molecule type" value="Genomic_DNA"/>
</dbReference>
<evidence type="ECO:0000313" key="3">
    <source>
        <dbReference type="EMBL" id="CAL8142243.1"/>
    </source>
</evidence>
<keyword evidence="2" id="KW-0732">Signal</keyword>
<feature type="compositionally biased region" description="Low complexity" evidence="1">
    <location>
        <begin position="381"/>
        <end position="390"/>
    </location>
</feature>
<accession>A0ABP1S2W8</accession>